<feature type="region of interest" description="Disordered" evidence="5">
    <location>
        <begin position="660"/>
        <end position="702"/>
    </location>
</feature>
<evidence type="ECO:0000259" key="6">
    <source>
        <dbReference type="Pfam" id="PF08167"/>
    </source>
</evidence>
<dbReference type="GO" id="GO:0005634">
    <property type="term" value="C:nucleus"/>
    <property type="evidence" value="ECO:0007669"/>
    <property type="project" value="UniProtKB-SubCell"/>
</dbReference>
<reference evidence="7" key="1">
    <citation type="submission" date="2021-12" db="EMBL/GenBank/DDBJ databases">
        <title>Convergent genome expansion in fungi linked to evolution of root-endophyte symbiosis.</title>
        <authorList>
            <consortium name="DOE Joint Genome Institute"/>
            <person name="Ke Y.-H."/>
            <person name="Bonito G."/>
            <person name="Liao H.-L."/>
            <person name="Looney B."/>
            <person name="Rojas-Flechas A."/>
            <person name="Nash J."/>
            <person name="Hameed K."/>
            <person name="Schadt C."/>
            <person name="Martin F."/>
            <person name="Crous P.W."/>
            <person name="Miettinen O."/>
            <person name="Magnuson J.K."/>
            <person name="Labbe J."/>
            <person name="Jacobson D."/>
            <person name="Doktycz M.J."/>
            <person name="Veneault-Fourrey C."/>
            <person name="Kuo A."/>
            <person name="Mondo S."/>
            <person name="Calhoun S."/>
            <person name="Riley R."/>
            <person name="Ohm R."/>
            <person name="LaButti K."/>
            <person name="Andreopoulos B."/>
            <person name="Pangilinan J."/>
            <person name="Nolan M."/>
            <person name="Tritt A."/>
            <person name="Clum A."/>
            <person name="Lipzen A."/>
            <person name="Daum C."/>
            <person name="Barry K."/>
            <person name="Grigoriev I.V."/>
            <person name="Vilgalys R."/>
        </authorList>
    </citation>
    <scope>NUCLEOTIDE SEQUENCE</scope>
    <source>
        <strain evidence="7">PMI_201</strain>
    </source>
</reference>
<dbReference type="AlphaFoldDB" id="A0AAD4Q4A7"/>
<comment type="similarity">
    <text evidence="2">Belongs to the RIX1/PELP1 family.</text>
</comment>
<name>A0AAD4Q4A7_9EURO</name>
<comment type="subcellular location">
    <subcellularLocation>
        <location evidence="1">Nucleus</location>
    </subcellularLocation>
</comment>
<dbReference type="PANTHER" id="PTHR34105:SF1">
    <property type="entry name" value="PROLINE-, GLUTAMIC ACID- AND LEUCINE-RICH PROTEIN 1"/>
    <property type="match status" value="1"/>
</dbReference>
<gene>
    <name evidence="7" type="ORF">BGW36DRAFT_395153</name>
</gene>
<evidence type="ECO:0000256" key="5">
    <source>
        <dbReference type="SAM" id="MobiDB-lite"/>
    </source>
</evidence>
<accession>A0AAD4Q4A7</accession>
<comment type="caution">
    <text evidence="7">The sequence shown here is derived from an EMBL/GenBank/DDBJ whole genome shotgun (WGS) entry which is preliminary data.</text>
</comment>
<dbReference type="SUPFAM" id="SSF48371">
    <property type="entry name" value="ARM repeat"/>
    <property type="match status" value="1"/>
</dbReference>
<keyword evidence="8" id="KW-1185">Reference proteome</keyword>
<dbReference type="Pfam" id="PF08167">
    <property type="entry name" value="RIX1"/>
    <property type="match status" value="1"/>
</dbReference>
<organism evidence="7 8">
    <name type="scientific">Talaromyces proteolyticus</name>
    <dbReference type="NCBI Taxonomy" id="1131652"/>
    <lineage>
        <taxon>Eukaryota</taxon>
        <taxon>Fungi</taxon>
        <taxon>Dikarya</taxon>
        <taxon>Ascomycota</taxon>
        <taxon>Pezizomycotina</taxon>
        <taxon>Eurotiomycetes</taxon>
        <taxon>Eurotiomycetidae</taxon>
        <taxon>Eurotiales</taxon>
        <taxon>Trichocomaceae</taxon>
        <taxon>Talaromyces</taxon>
        <taxon>Talaromyces sect. Bacilispori</taxon>
    </lineage>
</organism>
<feature type="compositionally biased region" description="Polar residues" evidence="5">
    <location>
        <begin position="692"/>
        <end position="702"/>
    </location>
</feature>
<evidence type="ECO:0000313" key="8">
    <source>
        <dbReference type="Proteomes" id="UP001201262"/>
    </source>
</evidence>
<protein>
    <recommendedName>
        <fullName evidence="3">Pre-rRNA-processing protein RIX1</fullName>
    </recommendedName>
</protein>
<evidence type="ECO:0000313" key="7">
    <source>
        <dbReference type="EMBL" id="KAH8702531.1"/>
    </source>
</evidence>
<feature type="domain" description="Pre-rRNA-processing protein RIX1 N-terminal" evidence="6">
    <location>
        <begin position="7"/>
        <end position="214"/>
    </location>
</feature>
<feature type="region of interest" description="Disordered" evidence="5">
    <location>
        <begin position="277"/>
        <end position="297"/>
    </location>
</feature>
<evidence type="ECO:0000256" key="2">
    <source>
        <dbReference type="ARBA" id="ARBA00010511"/>
    </source>
</evidence>
<feature type="compositionally biased region" description="Polar residues" evidence="5">
    <location>
        <begin position="277"/>
        <end position="294"/>
    </location>
</feature>
<evidence type="ECO:0000256" key="3">
    <source>
        <dbReference type="ARBA" id="ARBA00021502"/>
    </source>
</evidence>
<evidence type="ECO:0000256" key="1">
    <source>
        <dbReference type="ARBA" id="ARBA00004123"/>
    </source>
</evidence>
<dbReference type="InterPro" id="IPR012583">
    <property type="entry name" value="RIX1_N"/>
</dbReference>
<dbReference type="InterPro" id="IPR016024">
    <property type="entry name" value="ARM-type_fold"/>
</dbReference>
<keyword evidence="4" id="KW-0539">Nucleus</keyword>
<dbReference type="GeneID" id="70248291"/>
<dbReference type="GO" id="GO:0006364">
    <property type="term" value="P:rRNA processing"/>
    <property type="evidence" value="ECO:0007669"/>
    <property type="project" value="TreeGrafter"/>
</dbReference>
<dbReference type="EMBL" id="JAJTJA010000003">
    <property type="protein sequence ID" value="KAH8702531.1"/>
    <property type="molecule type" value="Genomic_DNA"/>
</dbReference>
<evidence type="ECO:0000256" key="4">
    <source>
        <dbReference type="ARBA" id="ARBA00023242"/>
    </source>
</evidence>
<dbReference type="PANTHER" id="PTHR34105">
    <property type="entry name" value="PROLINE-, GLUTAMIC ACID- AND LEUCINE-RICH PROTEIN 1"/>
    <property type="match status" value="1"/>
</dbReference>
<feature type="compositionally biased region" description="Polar residues" evidence="5">
    <location>
        <begin position="665"/>
        <end position="674"/>
    </location>
</feature>
<sequence>MGPSIALRAITHRLTTTPTQELPHVVSYLAVSIGNCSDVIASAQTKKAANVDESDSLQVNKLKTRLTSLLQDRSFEGRWAGVVLVKATIEAGQWEILHDCGPWVRGLLSILSKPDPVSTKRLSIITLTRIFHLTYRYPTLVREITTPSLPPFITALLNLIIGKQSTNIPTQLKEPRLLETVLSALIDLIGRHPTIFRPFLNQLQSLLLPIVGSSTLSSSLSSEAVHVAQNLFISLHHCASKNTSNEKWANDCKHTIASIHQTADHIFRSVIEQWESSDPNFKPSQSSKIQSSTPVDDAPNALGLPPWQGLHAGVNRIVTLLGLLSNFMSARTPSAVNVPIGAILDLTSRLTSVTFPRDGDETSQGNREFSRDERVALWSELPRIHGACIDLFCAIIRSFSTSLTSVIQPILEQSIWTFEADLFDSDLRRSSYSLMTEILPLVGRSMSKANVFTLATLIRQCCRDLILPENDQTTKSQQSDSKTKSKGTQSLNVDAFLLPSQGANPSKDLSSRNTYSAALRLLPIIYNFLPVEYIPLPVRAEMDRTAVLTGNREAMSAGVMNPMPSIKGRRPIPSILPFLTRRHSKELEVECLLRPRMPVILGGANVTFEADDYEEEQYVPSAIVSGIDVQDVPPAASNEDLAQSHNVLQPLLLQSKRNFSDHLEPSSTRPSQDTPEQRGFQVKKPRLEDESNVLTAQPTPVTLSETALSPAVVPSASVPSFPTAHNTDDSVLGSVATRVQSSGPREVLGNARPDNPSGDSDDDMPTLNIEPDTDEDEDD</sequence>
<dbReference type="RefSeq" id="XP_046075907.1">
    <property type="nucleotide sequence ID" value="XM_046218004.1"/>
</dbReference>
<dbReference type="Proteomes" id="UP001201262">
    <property type="component" value="Unassembled WGS sequence"/>
</dbReference>
<feature type="region of interest" description="Disordered" evidence="5">
    <location>
        <begin position="719"/>
        <end position="779"/>
    </location>
</feature>
<proteinExistence type="inferred from homology"/>